<dbReference type="EMBL" id="MNCJ02000323">
    <property type="protein sequence ID" value="KAF5796793.1"/>
    <property type="molecule type" value="Genomic_DNA"/>
</dbReference>
<dbReference type="PANTHER" id="PTHR24092">
    <property type="entry name" value="PROBABLE PHOSPHOLIPID-TRANSPORTING ATPASE"/>
    <property type="match status" value="1"/>
</dbReference>
<dbReference type="Gramene" id="mRNA:HanXRQr2_Chr08g0356021">
    <property type="protein sequence ID" value="mRNA:HanXRQr2_Chr08g0356021"/>
    <property type="gene ID" value="HanXRQr2_Chr08g0356021"/>
</dbReference>
<keyword evidence="2" id="KW-1185">Reference proteome</keyword>
<reference evidence="1" key="2">
    <citation type="submission" date="2020-06" db="EMBL/GenBank/DDBJ databases">
        <title>Helianthus annuus Genome sequencing and assembly Release 2.</title>
        <authorList>
            <person name="Gouzy J."/>
            <person name="Langlade N."/>
            <person name="Munos S."/>
        </authorList>
    </citation>
    <scope>NUCLEOTIDE SEQUENCE</scope>
    <source>
        <tissue evidence="1">Leaves</tissue>
    </source>
</reference>
<organism evidence="1 2">
    <name type="scientific">Helianthus annuus</name>
    <name type="common">Common sunflower</name>
    <dbReference type="NCBI Taxonomy" id="4232"/>
    <lineage>
        <taxon>Eukaryota</taxon>
        <taxon>Viridiplantae</taxon>
        <taxon>Streptophyta</taxon>
        <taxon>Embryophyta</taxon>
        <taxon>Tracheophyta</taxon>
        <taxon>Spermatophyta</taxon>
        <taxon>Magnoliopsida</taxon>
        <taxon>eudicotyledons</taxon>
        <taxon>Gunneridae</taxon>
        <taxon>Pentapetalae</taxon>
        <taxon>asterids</taxon>
        <taxon>campanulids</taxon>
        <taxon>Asterales</taxon>
        <taxon>Asteraceae</taxon>
        <taxon>Asteroideae</taxon>
        <taxon>Heliantheae alliance</taxon>
        <taxon>Heliantheae</taxon>
        <taxon>Helianthus</taxon>
    </lineage>
</organism>
<dbReference type="Proteomes" id="UP000215914">
    <property type="component" value="Unassembled WGS sequence"/>
</dbReference>
<dbReference type="AlphaFoldDB" id="A0A9K3NES9"/>
<gene>
    <name evidence="1" type="ORF">HanXRQr2_Chr08g0356021</name>
</gene>
<proteinExistence type="predicted"/>
<protein>
    <submittedName>
        <fullName evidence="1">P-type phospholipid transporter</fullName>
    </submittedName>
</protein>
<accession>A0A9K3NES9</accession>
<dbReference type="InterPro" id="IPR023214">
    <property type="entry name" value="HAD_sf"/>
</dbReference>
<dbReference type="Gene3D" id="3.40.50.1000">
    <property type="entry name" value="HAD superfamily/HAD-like"/>
    <property type="match status" value="1"/>
</dbReference>
<comment type="caution">
    <text evidence="1">The sequence shown here is derived from an EMBL/GenBank/DDBJ whole genome shotgun (WGS) entry which is preliminary data.</text>
</comment>
<evidence type="ECO:0000313" key="2">
    <source>
        <dbReference type="Proteomes" id="UP000215914"/>
    </source>
</evidence>
<evidence type="ECO:0000313" key="1">
    <source>
        <dbReference type="EMBL" id="KAF5796793.1"/>
    </source>
</evidence>
<sequence length="83" mass="9657">MMEIQKKVMQIEAAKPKRRVKMPFELASNCAEVLCCRVAPLQKAGIVALIKKRTDDMTLAIGDGKHCFLFYMRYFPRPKELYF</sequence>
<name>A0A9K3NES9_HELAN</name>
<reference evidence="1" key="1">
    <citation type="journal article" date="2017" name="Nature">
        <title>The sunflower genome provides insights into oil metabolism, flowering and Asterid evolution.</title>
        <authorList>
            <person name="Badouin H."/>
            <person name="Gouzy J."/>
            <person name="Grassa C.J."/>
            <person name="Murat F."/>
            <person name="Staton S.E."/>
            <person name="Cottret L."/>
            <person name="Lelandais-Briere C."/>
            <person name="Owens G.L."/>
            <person name="Carrere S."/>
            <person name="Mayjonade B."/>
            <person name="Legrand L."/>
            <person name="Gill N."/>
            <person name="Kane N.C."/>
            <person name="Bowers J.E."/>
            <person name="Hubner S."/>
            <person name="Bellec A."/>
            <person name="Berard A."/>
            <person name="Berges H."/>
            <person name="Blanchet N."/>
            <person name="Boniface M.C."/>
            <person name="Brunel D."/>
            <person name="Catrice O."/>
            <person name="Chaidir N."/>
            <person name="Claudel C."/>
            <person name="Donnadieu C."/>
            <person name="Faraut T."/>
            <person name="Fievet G."/>
            <person name="Helmstetter N."/>
            <person name="King M."/>
            <person name="Knapp S.J."/>
            <person name="Lai Z."/>
            <person name="Le Paslier M.C."/>
            <person name="Lippi Y."/>
            <person name="Lorenzon L."/>
            <person name="Mandel J.R."/>
            <person name="Marage G."/>
            <person name="Marchand G."/>
            <person name="Marquand E."/>
            <person name="Bret-Mestries E."/>
            <person name="Morien E."/>
            <person name="Nambeesan S."/>
            <person name="Nguyen T."/>
            <person name="Pegot-Espagnet P."/>
            <person name="Pouilly N."/>
            <person name="Raftis F."/>
            <person name="Sallet E."/>
            <person name="Schiex T."/>
            <person name="Thomas J."/>
            <person name="Vandecasteele C."/>
            <person name="Vares D."/>
            <person name="Vear F."/>
            <person name="Vautrin S."/>
            <person name="Crespi M."/>
            <person name="Mangin B."/>
            <person name="Burke J.M."/>
            <person name="Salse J."/>
            <person name="Munos S."/>
            <person name="Vincourt P."/>
            <person name="Rieseberg L.H."/>
            <person name="Langlade N.B."/>
        </authorList>
    </citation>
    <scope>NUCLEOTIDE SEQUENCE</scope>
    <source>
        <tissue evidence="1">Leaves</tissue>
    </source>
</reference>
<dbReference type="PANTHER" id="PTHR24092:SF91">
    <property type="entry name" value="PHOSPHOLIPID-TRANSPORTING ATPASE 1"/>
    <property type="match status" value="1"/>
</dbReference>